<dbReference type="GO" id="GO:0016740">
    <property type="term" value="F:transferase activity"/>
    <property type="evidence" value="ECO:0007669"/>
    <property type="project" value="UniProtKB-KW"/>
</dbReference>
<dbReference type="Pfam" id="PF00535">
    <property type="entry name" value="Glycos_transf_2"/>
    <property type="match status" value="1"/>
</dbReference>
<dbReference type="EMBL" id="LPLU01000060">
    <property type="protein sequence ID" value="KWK77797.1"/>
    <property type="molecule type" value="Genomic_DNA"/>
</dbReference>
<evidence type="ECO:0000259" key="2">
    <source>
        <dbReference type="Pfam" id="PF00535"/>
    </source>
</evidence>
<protein>
    <submittedName>
        <fullName evidence="3">Glycosyltransferase, group 2 family protein</fullName>
    </submittedName>
</protein>
<sequence>MAINCPDGDSRPRVSILTTSYNYGRFIRETIQSVLSQTYESWELIIVDDCSTDESWDVIRTFQDSRIRAVRQERNQGACAAYNRALRLATGDFIASLDSDDVFAPDKLAAQVAFLDANSDVDICGSYVSEIDASGALVNDDKCSYAPWFNQPLDLNVPDNWVWENHLCHSSVLVRKSLHDRIGLFREDLSYSPDWDFWLRSLADGAKFHVIPEFLLLYRAHGSNITHRNRNALMWEYADISGGVVHPYLERIGRFDLLQKSVGTFVGRFFEIDGDWRRFLELIEVLRWYDRHDDTFKIPPHLFFNDELTAFVTRLASGWSPKAFAAAQSRASNSESMRGHSAEGASTREHELASTFLQLVRDERDQARAELAQMRIERDRIGVELDQMKAEIHAGTQREGQLAAELTETRAELDRIRGTVWGKADNLYRRLSR</sequence>
<dbReference type="Gene3D" id="3.90.550.10">
    <property type="entry name" value="Spore Coat Polysaccharide Biosynthesis Protein SpsA, Chain A"/>
    <property type="match status" value="1"/>
</dbReference>
<dbReference type="AlphaFoldDB" id="A0A119UVT8"/>
<dbReference type="Gene3D" id="6.10.250.3110">
    <property type="match status" value="1"/>
</dbReference>
<dbReference type="PANTHER" id="PTHR43685">
    <property type="entry name" value="GLYCOSYLTRANSFERASE"/>
    <property type="match status" value="1"/>
</dbReference>
<keyword evidence="3" id="KW-0808">Transferase</keyword>
<feature type="domain" description="Glycosyltransferase 2-like" evidence="2">
    <location>
        <begin position="15"/>
        <end position="143"/>
    </location>
</feature>
<dbReference type="InterPro" id="IPR001173">
    <property type="entry name" value="Glyco_trans_2-like"/>
</dbReference>
<name>A0A119UVT8_9BURK</name>
<dbReference type="Proteomes" id="UP000065504">
    <property type="component" value="Unassembled WGS sequence"/>
</dbReference>
<dbReference type="InterPro" id="IPR050834">
    <property type="entry name" value="Glycosyltransf_2"/>
</dbReference>
<keyword evidence="1" id="KW-0175">Coiled coil</keyword>
<reference evidence="3 4" key="1">
    <citation type="submission" date="2015-11" db="EMBL/GenBank/DDBJ databases">
        <title>Expanding the genomic diversity of Burkholderia species for the development of highly accurate diagnostics.</title>
        <authorList>
            <person name="Sahl J."/>
            <person name="Keim P."/>
            <person name="Wagner D."/>
        </authorList>
    </citation>
    <scope>NUCLEOTIDE SEQUENCE [LARGE SCALE GENOMIC DNA]</scope>
    <source>
        <strain evidence="3 4">MSMB782WGS</strain>
    </source>
</reference>
<dbReference type="InterPro" id="IPR029044">
    <property type="entry name" value="Nucleotide-diphossugar_trans"/>
</dbReference>
<evidence type="ECO:0000313" key="3">
    <source>
        <dbReference type="EMBL" id="KWK77797.1"/>
    </source>
</evidence>
<accession>A0A119UVT8</accession>
<dbReference type="CDD" id="cd06433">
    <property type="entry name" value="GT_2_WfgS_like"/>
    <property type="match status" value="1"/>
</dbReference>
<feature type="coiled-coil region" evidence="1">
    <location>
        <begin position="357"/>
        <end position="391"/>
    </location>
</feature>
<comment type="caution">
    <text evidence="3">The sequence shown here is derived from an EMBL/GenBank/DDBJ whole genome shotgun (WGS) entry which is preliminary data.</text>
</comment>
<organism evidence="3 4">
    <name type="scientific">Burkholderia ubonensis</name>
    <dbReference type="NCBI Taxonomy" id="101571"/>
    <lineage>
        <taxon>Bacteria</taxon>
        <taxon>Pseudomonadati</taxon>
        <taxon>Pseudomonadota</taxon>
        <taxon>Betaproteobacteria</taxon>
        <taxon>Burkholderiales</taxon>
        <taxon>Burkholderiaceae</taxon>
        <taxon>Burkholderia</taxon>
        <taxon>Burkholderia cepacia complex</taxon>
    </lineage>
</organism>
<evidence type="ECO:0000256" key="1">
    <source>
        <dbReference type="SAM" id="Coils"/>
    </source>
</evidence>
<proteinExistence type="predicted"/>
<gene>
    <name evidence="3" type="ORF">WM16_10505</name>
</gene>
<dbReference type="RefSeq" id="WP_060234295.1">
    <property type="nucleotide sequence ID" value="NZ_LPLU01000060.1"/>
</dbReference>
<dbReference type="PANTHER" id="PTHR43685:SF2">
    <property type="entry name" value="GLYCOSYLTRANSFERASE 2-LIKE DOMAIN-CONTAINING PROTEIN"/>
    <property type="match status" value="1"/>
</dbReference>
<dbReference type="SUPFAM" id="SSF53448">
    <property type="entry name" value="Nucleotide-diphospho-sugar transferases"/>
    <property type="match status" value="1"/>
</dbReference>
<evidence type="ECO:0000313" key="4">
    <source>
        <dbReference type="Proteomes" id="UP000065504"/>
    </source>
</evidence>